<sequence>MSIKTDIVDAGGLEQLEKVITEEPSLKDASVKKQLEVEDKKTEVKVGDCHIFDYQKFSIPRLGSEKDAIRLEHDFDRLDFDVHRYLDLSVSKTKDVLLEASKKNHSQSKYFVCCFLTHGDSGKLYMPDGDIDIDAILSYFSRTSCPSLSGKPKIFIIQACRGNCCEEGITEITGDGIDESTDPGSIGDNPDYLDFLIANSTYEGTYSFKTLNLREKTKNHGSYYIDELCRSLEHFSSEKDLLQILTIVNYRIAIFFKSRTDDSETNMKKQMPCVTSRLRTKINFNKKIDIFESVDTQHFDQKRKMHDLGLQSMQNPSLDHQLYHIPCSENIKFLSILNTAGNSELKLNFLAAELWSCVAEKKYQRAEKENLNKRDLKNYLKKYAYQLKSTVKKLLSILKNNEGCEDLLNSLTKMNYELVKDFEFYSLSDKNRASFSLHSTLTKMVKLP</sequence>
<dbReference type="GO" id="GO:0006508">
    <property type="term" value="P:proteolysis"/>
    <property type="evidence" value="ECO:0007669"/>
    <property type="project" value="InterPro"/>
</dbReference>
<dbReference type="PROSITE" id="PS01122">
    <property type="entry name" value="CASPASE_CYS"/>
    <property type="match status" value="1"/>
</dbReference>
<dbReference type="Gene3D" id="3.30.70.1470">
    <property type="entry name" value="Caspase-like"/>
    <property type="match status" value="1"/>
</dbReference>
<dbReference type="InterPro" id="IPR033139">
    <property type="entry name" value="Caspase_cys_AS"/>
</dbReference>
<comment type="similarity">
    <text evidence="1 2">Belongs to the peptidase C14A family.</text>
</comment>
<evidence type="ECO:0000259" key="3">
    <source>
        <dbReference type="PROSITE" id="PS50207"/>
    </source>
</evidence>
<dbReference type="Pfam" id="PF00656">
    <property type="entry name" value="Peptidase_C14"/>
    <property type="match status" value="1"/>
</dbReference>
<protein>
    <submittedName>
        <fullName evidence="5">Caspase-3</fullName>
    </submittedName>
</protein>
<comment type="caution">
    <text evidence="5">The sequence shown here is derived from an EMBL/GenBank/DDBJ whole genome shotgun (WGS) entry which is preliminary data.</text>
</comment>
<feature type="domain" description="Caspase family p20" evidence="4">
    <location>
        <begin position="60"/>
        <end position="164"/>
    </location>
</feature>
<evidence type="ECO:0000256" key="1">
    <source>
        <dbReference type="ARBA" id="ARBA00010134"/>
    </source>
</evidence>
<proteinExistence type="inferred from homology"/>
<dbReference type="PROSITE" id="PS50207">
    <property type="entry name" value="CASPASE_P10"/>
    <property type="match status" value="1"/>
</dbReference>
<evidence type="ECO:0000256" key="2">
    <source>
        <dbReference type="RuleBase" id="RU003971"/>
    </source>
</evidence>
<keyword evidence="6" id="KW-1185">Reference proteome</keyword>
<feature type="domain" description="Caspase family p10" evidence="3">
    <location>
        <begin position="216"/>
        <end position="286"/>
    </location>
</feature>
<gene>
    <name evidence="5" type="primary">CASP3</name>
    <name evidence="5" type="ORF">NPIL_569601</name>
</gene>
<dbReference type="EMBL" id="BMAW01131133">
    <property type="protein sequence ID" value="GFU38053.1"/>
    <property type="molecule type" value="Genomic_DNA"/>
</dbReference>
<reference evidence="5" key="1">
    <citation type="submission" date="2020-08" db="EMBL/GenBank/DDBJ databases">
        <title>Multicomponent nature underlies the extraordinary mechanical properties of spider dragline silk.</title>
        <authorList>
            <person name="Kono N."/>
            <person name="Nakamura H."/>
            <person name="Mori M."/>
            <person name="Yoshida Y."/>
            <person name="Ohtoshi R."/>
            <person name="Malay A.D."/>
            <person name="Moran D.A.P."/>
            <person name="Tomita M."/>
            <person name="Numata K."/>
            <person name="Arakawa K."/>
        </authorList>
    </citation>
    <scope>NUCLEOTIDE SEQUENCE</scope>
</reference>
<evidence type="ECO:0000313" key="6">
    <source>
        <dbReference type="Proteomes" id="UP000887013"/>
    </source>
</evidence>
<dbReference type="InterPro" id="IPR001309">
    <property type="entry name" value="Pept_C14_p20"/>
</dbReference>
<dbReference type="GO" id="GO:0004197">
    <property type="term" value="F:cysteine-type endopeptidase activity"/>
    <property type="evidence" value="ECO:0007669"/>
    <property type="project" value="InterPro"/>
</dbReference>
<dbReference type="PRINTS" id="PR00376">
    <property type="entry name" value="IL1BCENZYME"/>
</dbReference>
<dbReference type="SMART" id="SM00115">
    <property type="entry name" value="CASc"/>
    <property type="match status" value="1"/>
</dbReference>
<organism evidence="5 6">
    <name type="scientific">Nephila pilipes</name>
    <name type="common">Giant wood spider</name>
    <name type="synonym">Nephila maculata</name>
    <dbReference type="NCBI Taxonomy" id="299642"/>
    <lineage>
        <taxon>Eukaryota</taxon>
        <taxon>Metazoa</taxon>
        <taxon>Ecdysozoa</taxon>
        <taxon>Arthropoda</taxon>
        <taxon>Chelicerata</taxon>
        <taxon>Arachnida</taxon>
        <taxon>Araneae</taxon>
        <taxon>Araneomorphae</taxon>
        <taxon>Entelegynae</taxon>
        <taxon>Araneoidea</taxon>
        <taxon>Nephilidae</taxon>
        <taxon>Nephila</taxon>
    </lineage>
</organism>
<dbReference type="Proteomes" id="UP000887013">
    <property type="component" value="Unassembled WGS sequence"/>
</dbReference>
<dbReference type="InterPro" id="IPR011600">
    <property type="entry name" value="Pept_C14_caspase"/>
</dbReference>
<accession>A0A8X6QYZ5</accession>
<dbReference type="InterPro" id="IPR002138">
    <property type="entry name" value="Pept_C14_p10"/>
</dbReference>
<dbReference type="InterPro" id="IPR029030">
    <property type="entry name" value="Caspase-like_dom_sf"/>
</dbReference>
<evidence type="ECO:0000313" key="5">
    <source>
        <dbReference type="EMBL" id="GFU38053.1"/>
    </source>
</evidence>
<dbReference type="SUPFAM" id="SSF52129">
    <property type="entry name" value="Caspase-like"/>
    <property type="match status" value="1"/>
</dbReference>
<evidence type="ECO:0000259" key="4">
    <source>
        <dbReference type="PROSITE" id="PS50208"/>
    </source>
</evidence>
<dbReference type="Gene3D" id="3.40.50.1460">
    <property type="match status" value="1"/>
</dbReference>
<name>A0A8X6QYZ5_NEPPI</name>
<dbReference type="AlphaFoldDB" id="A0A8X6QYZ5"/>
<dbReference type="InterPro" id="IPR015917">
    <property type="entry name" value="Pept_C14A"/>
</dbReference>
<dbReference type="OrthoDB" id="6436487at2759"/>
<dbReference type="InterPro" id="IPR002398">
    <property type="entry name" value="Pept_C14"/>
</dbReference>
<dbReference type="PROSITE" id="PS50208">
    <property type="entry name" value="CASPASE_P20"/>
    <property type="match status" value="1"/>
</dbReference>
<dbReference type="PANTHER" id="PTHR10454">
    <property type="entry name" value="CASPASE"/>
    <property type="match status" value="1"/>
</dbReference>